<dbReference type="InterPro" id="IPR004096">
    <property type="entry name" value="V4R"/>
</dbReference>
<feature type="domain" description="4-vinyl reductase 4VR" evidence="1">
    <location>
        <begin position="16"/>
        <end position="78"/>
    </location>
</feature>
<proteinExistence type="predicted"/>
<dbReference type="Proteomes" id="UP000323166">
    <property type="component" value="Unassembled WGS sequence"/>
</dbReference>
<gene>
    <name evidence="2" type="ORF">LX24_00615</name>
</gene>
<dbReference type="RefSeq" id="WP_166510658.1">
    <property type="nucleotide sequence ID" value="NZ_VNHM01000002.1"/>
</dbReference>
<evidence type="ECO:0000259" key="1">
    <source>
        <dbReference type="SMART" id="SM00989"/>
    </source>
</evidence>
<keyword evidence="3" id="KW-1185">Reference proteome</keyword>
<name>A0A5S4ZXI1_9FIRM</name>
<organism evidence="2 3">
    <name type="scientific">Desulfallas thermosapovorans DSM 6562</name>
    <dbReference type="NCBI Taxonomy" id="1121431"/>
    <lineage>
        <taxon>Bacteria</taxon>
        <taxon>Bacillati</taxon>
        <taxon>Bacillota</taxon>
        <taxon>Clostridia</taxon>
        <taxon>Eubacteriales</taxon>
        <taxon>Desulfallaceae</taxon>
        <taxon>Desulfallas</taxon>
    </lineage>
</organism>
<dbReference type="AlphaFoldDB" id="A0A5S4ZXI1"/>
<dbReference type="Gene3D" id="3.30.1380.20">
    <property type="entry name" value="Trafficking protein particle complex subunit 3"/>
    <property type="match status" value="1"/>
</dbReference>
<dbReference type="EMBL" id="VNHM01000002">
    <property type="protein sequence ID" value="TYO97420.1"/>
    <property type="molecule type" value="Genomic_DNA"/>
</dbReference>
<dbReference type="InterPro" id="IPR024096">
    <property type="entry name" value="NO_sig/Golgi_transp_ligand-bd"/>
</dbReference>
<evidence type="ECO:0000313" key="3">
    <source>
        <dbReference type="Proteomes" id="UP000323166"/>
    </source>
</evidence>
<dbReference type="Pfam" id="PF02830">
    <property type="entry name" value="V4R"/>
    <property type="match status" value="1"/>
</dbReference>
<sequence>MVSVSLTRNRAKIRCYDSFQVAVTHEYGQLYRSPQVICDLLRGFFAAYLSVIFEKEIICEEMVCQSTGAGYCEFLTLPLPKKLSLRRKTRAQRIKQ</sequence>
<evidence type="ECO:0000313" key="2">
    <source>
        <dbReference type="EMBL" id="TYO97420.1"/>
    </source>
</evidence>
<dbReference type="SMART" id="SM00989">
    <property type="entry name" value="V4R"/>
    <property type="match status" value="1"/>
</dbReference>
<accession>A0A5S4ZXI1</accession>
<comment type="caution">
    <text evidence="2">The sequence shown here is derived from an EMBL/GenBank/DDBJ whole genome shotgun (WGS) entry which is preliminary data.</text>
</comment>
<reference evidence="2 3" key="1">
    <citation type="submission" date="2019-07" db="EMBL/GenBank/DDBJ databases">
        <title>Genomic Encyclopedia of Type Strains, Phase I: the one thousand microbial genomes (KMG-I) project.</title>
        <authorList>
            <person name="Kyrpides N."/>
        </authorList>
    </citation>
    <scope>NUCLEOTIDE SEQUENCE [LARGE SCALE GENOMIC DNA]</scope>
    <source>
        <strain evidence="2 3">DSM 6562</strain>
    </source>
</reference>
<dbReference type="SUPFAM" id="SSF111126">
    <property type="entry name" value="Ligand-binding domain in the NO signalling and Golgi transport"/>
    <property type="match status" value="1"/>
</dbReference>
<protein>
    <submittedName>
        <fullName evidence="2">V4R domain-containing protein</fullName>
    </submittedName>
</protein>